<dbReference type="GO" id="GO:0003677">
    <property type="term" value="F:DNA binding"/>
    <property type="evidence" value="ECO:0007669"/>
    <property type="project" value="TreeGrafter"/>
</dbReference>
<dbReference type="GO" id="GO:0042273">
    <property type="term" value="P:ribosomal large subunit biogenesis"/>
    <property type="evidence" value="ECO:0007669"/>
    <property type="project" value="TreeGrafter"/>
</dbReference>
<feature type="region of interest" description="Disordered" evidence="5">
    <location>
        <begin position="264"/>
        <end position="283"/>
    </location>
</feature>
<feature type="compositionally biased region" description="Basic residues" evidence="5">
    <location>
        <begin position="205"/>
        <end position="216"/>
    </location>
</feature>
<dbReference type="InterPro" id="IPR029190">
    <property type="entry name" value="Rrp14/SURF6_C"/>
</dbReference>
<dbReference type="GeneTree" id="ENSGT00390000006980"/>
<dbReference type="InterPro" id="IPR007019">
    <property type="entry name" value="SURF6"/>
</dbReference>
<evidence type="ECO:0000256" key="1">
    <source>
        <dbReference type="ARBA" id="ARBA00004123"/>
    </source>
</evidence>
<feature type="compositionally biased region" description="Basic and acidic residues" evidence="5">
    <location>
        <begin position="404"/>
        <end position="414"/>
    </location>
</feature>
<dbReference type="Ensembl" id="ENSELUT00000091340.1">
    <property type="protein sequence ID" value="ENSELUP00000080292.1"/>
    <property type="gene ID" value="ENSELUG00000037334.1"/>
</dbReference>
<feature type="region of interest" description="Disordered" evidence="5">
    <location>
        <begin position="350"/>
        <end position="414"/>
    </location>
</feature>
<accession>A0AAY5K158</accession>
<keyword evidence="3" id="KW-0539">Nucleus</keyword>
<evidence type="ECO:0000313" key="8">
    <source>
        <dbReference type="Proteomes" id="UP000265140"/>
    </source>
</evidence>
<name>A0AAY5K158_ESOLU</name>
<feature type="domain" description="Ribosomal RNA-processing protein 14/surfeit locus protein 6 C-terminal" evidence="6">
    <location>
        <begin position="190"/>
        <end position="395"/>
    </location>
</feature>
<dbReference type="Proteomes" id="UP000265140">
    <property type="component" value="Chromosome 14"/>
</dbReference>
<dbReference type="PANTHER" id="PTHR14369">
    <property type="entry name" value="SURFEIT LOCUS PROTEIN 6"/>
    <property type="match status" value="1"/>
</dbReference>
<feature type="compositionally biased region" description="Basic residues" evidence="5">
    <location>
        <begin position="350"/>
        <end position="361"/>
    </location>
</feature>
<dbReference type="PANTHER" id="PTHR14369:SF0">
    <property type="entry name" value="SURFEIT LOCUS PROTEIN 6"/>
    <property type="match status" value="1"/>
</dbReference>
<proteinExistence type="inferred from homology"/>
<feature type="coiled-coil region" evidence="4">
    <location>
        <begin position="287"/>
        <end position="321"/>
    </location>
</feature>
<dbReference type="GO" id="GO:0003723">
    <property type="term" value="F:RNA binding"/>
    <property type="evidence" value="ECO:0007669"/>
    <property type="project" value="TreeGrafter"/>
</dbReference>
<evidence type="ECO:0000256" key="4">
    <source>
        <dbReference type="SAM" id="Coils"/>
    </source>
</evidence>
<comment type="subcellular location">
    <subcellularLocation>
        <location evidence="1">Nucleus</location>
    </subcellularLocation>
</comment>
<sequence>IEEGLRPISFFTFLLEAIQFELIYSHTCHVPRPNVVAGIRSRSHLRKESSPFSVLAVVEHDNRPKLIHSPREGLKSSQKLNVPFQGGRVPGPPKKRNKKSQVNVKNNSAKHPTPPLKPDFTPGLKAPVATQNNKSKAAIPNGIVAGTKPTLKEGGKQGTKFSAVDILRDRLHEKIEQSRGQGTPKDPSSEEVQKKREKRKQERERKKRKRKEFRLKKLAEQAGLEYQTEIKTEEPPPPPSAPATGKRDENAIVFNKVELGDGGFLDKEQKKKERKNRIKGGLTPLVGKNYKQLLERVEARKAKLEELRGKDEEKAKKQEEKMKWTNVLYKAEGLKIKDNEDLLRASLKRKEKMHLQRKRKWTERSQTVVEKMQKRQDKRRRNIQKSKKTKVENKKSRARKRGRVLPEDLKKAQV</sequence>
<evidence type="ECO:0000256" key="2">
    <source>
        <dbReference type="ARBA" id="ARBA00005904"/>
    </source>
</evidence>
<reference evidence="7 8" key="1">
    <citation type="submission" date="2020-02" db="EMBL/GenBank/DDBJ databases">
        <title>Esox lucius (northern pike) genome, fEsoLuc1, primary haplotype.</title>
        <authorList>
            <person name="Myers G."/>
            <person name="Karagic N."/>
            <person name="Meyer A."/>
            <person name="Pippel M."/>
            <person name="Reichard M."/>
            <person name="Winkler S."/>
            <person name="Tracey A."/>
            <person name="Sims Y."/>
            <person name="Howe K."/>
            <person name="Rhie A."/>
            <person name="Formenti G."/>
            <person name="Durbin R."/>
            <person name="Fedrigo O."/>
            <person name="Jarvis E.D."/>
        </authorList>
    </citation>
    <scope>NUCLEOTIDE SEQUENCE [LARGE SCALE GENOMIC DNA]</scope>
</reference>
<evidence type="ECO:0000256" key="3">
    <source>
        <dbReference type="ARBA" id="ARBA00023242"/>
    </source>
</evidence>
<dbReference type="AlphaFoldDB" id="A0AAY5K158"/>
<dbReference type="GO" id="GO:0042274">
    <property type="term" value="P:ribosomal small subunit biogenesis"/>
    <property type="evidence" value="ECO:0007669"/>
    <property type="project" value="TreeGrafter"/>
</dbReference>
<feature type="compositionally biased region" description="Low complexity" evidence="5">
    <location>
        <begin position="100"/>
        <end position="110"/>
    </location>
</feature>
<dbReference type="GO" id="GO:0005730">
    <property type="term" value="C:nucleolus"/>
    <property type="evidence" value="ECO:0007669"/>
    <property type="project" value="TreeGrafter"/>
</dbReference>
<evidence type="ECO:0000256" key="5">
    <source>
        <dbReference type="SAM" id="MobiDB-lite"/>
    </source>
</evidence>
<reference evidence="7" key="3">
    <citation type="submission" date="2025-09" db="UniProtKB">
        <authorList>
            <consortium name="Ensembl"/>
        </authorList>
    </citation>
    <scope>IDENTIFICATION</scope>
</reference>
<reference evidence="7" key="2">
    <citation type="submission" date="2025-08" db="UniProtKB">
        <authorList>
            <consortium name="Ensembl"/>
        </authorList>
    </citation>
    <scope>IDENTIFICATION</scope>
</reference>
<feature type="compositionally biased region" description="Basic and acidic residues" evidence="5">
    <location>
        <begin position="187"/>
        <end position="204"/>
    </location>
</feature>
<keyword evidence="4" id="KW-0175">Coiled coil</keyword>
<keyword evidence="8" id="KW-1185">Reference proteome</keyword>
<feature type="compositionally biased region" description="Basic residues" evidence="5">
    <location>
        <begin position="376"/>
        <end position="388"/>
    </location>
</feature>
<comment type="similarity">
    <text evidence="2">Belongs to the SURF6 family.</text>
</comment>
<protein>
    <submittedName>
        <fullName evidence="7">Surfeit 6</fullName>
    </submittedName>
</protein>
<dbReference type="Pfam" id="PF04935">
    <property type="entry name" value="SURF6"/>
    <property type="match status" value="1"/>
</dbReference>
<feature type="region of interest" description="Disordered" evidence="5">
    <location>
        <begin position="67"/>
        <end position="127"/>
    </location>
</feature>
<feature type="region of interest" description="Disordered" evidence="5">
    <location>
        <begin position="174"/>
        <end position="252"/>
    </location>
</feature>
<evidence type="ECO:0000259" key="6">
    <source>
        <dbReference type="Pfam" id="PF04935"/>
    </source>
</evidence>
<organism evidence="7 8">
    <name type="scientific">Esox lucius</name>
    <name type="common">Northern pike</name>
    <dbReference type="NCBI Taxonomy" id="8010"/>
    <lineage>
        <taxon>Eukaryota</taxon>
        <taxon>Metazoa</taxon>
        <taxon>Chordata</taxon>
        <taxon>Craniata</taxon>
        <taxon>Vertebrata</taxon>
        <taxon>Euteleostomi</taxon>
        <taxon>Actinopterygii</taxon>
        <taxon>Neopterygii</taxon>
        <taxon>Teleostei</taxon>
        <taxon>Protacanthopterygii</taxon>
        <taxon>Esociformes</taxon>
        <taxon>Esocidae</taxon>
        <taxon>Esox</taxon>
    </lineage>
</organism>
<evidence type="ECO:0000313" key="7">
    <source>
        <dbReference type="Ensembl" id="ENSELUP00000080292.1"/>
    </source>
</evidence>